<dbReference type="EMBL" id="PEWD01000013">
    <property type="protein sequence ID" value="PIU69254.1"/>
    <property type="molecule type" value="Genomic_DNA"/>
</dbReference>
<comment type="caution">
    <text evidence="4">The sequence shown here is derived from an EMBL/GenBank/DDBJ whole genome shotgun (WGS) entry which is preliminary data.</text>
</comment>
<keyword evidence="1" id="KW-0479">Metal-binding</keyword>
<dbReference type="InterPro" id="IPR011650">
    <property type="entry name" value="Peptidase_M20_dimer"/>
</dbReference>
<proteinExistence type="predicted"/>
<dbReference type="Pfam" id="PF07687">
    <property type="entry name" value="M20_dimer"/>
    <property type="match status" value="1"/>
</dbReference>
<organism evidence="4 5">
    <name type="scientific">candidate division WWE3 bacterium CG06_land_8_20_14_3_00_42_16</name>
    <dbReference type="NCBI Taxonomy" id="1975083"/>
    <lineage>
        <taxon>Bacteria</taxon>
        <taxon>Katanobacteria</taxon>
    </lineage>
</organism>
<reference evidence="5" key="1">
    <citation type="submission" date="2017-09" db="EMBL/GenBank/DDBJ databases">
        <title>Depth-based differentiation of microbial function through sediment-hosted aquifers and enrichment of novel symbionts in the deep terrestrial subsurface.</title>
        <authorList>
            <person name="Probst A.J."/>
            <person name="Ladd B."/>
            <person name="Jarett J.K."/>
            <person name="Geller-Mcgrath D.E."/>
            <person name="Sieber C.M.K."/>
            <person name="Emerson J.B."/>
            <person name="Anantharaman K."/>
            <person name="Thomas B.C."/>
            <person name="Malmstrom R."/>
            <person name="Stieglmeier M."/>
            <person name="Klingl A."/>
            <person name="Woyke T."/>
            <person name="Ryan C.M."/>
            <person name="Banfield J.F."/>
        </authorList>
    </citation>
    <scope>NUCLEOTIDE SEQUENCE [LARGE SCALE GENOMIC DNA]</scope>
</reference>
<dbReference type="GO" id="GO:0046872">
    <property type="term" value="F:metal ion binding"/>
    <property type="evidence" value="ECO:0007669"/>
    <property type="project" value="UniProtKB-KW"/>
</dbReference>
<dbReference type="InterPro" id="IPR002933">
    <property type="entry name" value="Peptidase_M20"/>
</dbReference>
<accession>A0A2M7APF6</accession>
<keyword evidence="2" id="KW-0378">Hydrolase</keyword>
<evidence type="ECO:0000259" key="3">
    <source>
        <dbReference type="Pfam" id="PF07687"/>
    </source>
</evidence>
<dbReference type="Gene3D" id="3.40.630.10">
    <property type="entry name" value="Zn peptidases"/>
    <property type="match status" value="2"/>
</dbReference>
<evidence type="ECO:0000256" key="2">
    <source>
        <dbReference type="ARBA" id="ARBA00022801"/>
    </source>
</evidence>
<dbReference type="GO" id="GO:0016787">
    <property type="term" value="F:hydrolase activity"/>
    <property type="evidence" value="ECO:0007669"/>
    <property type="project" value="UniProtKB-KW"/>
</dbReference>
<evidence type="ECO:0000313" key="4">
    <source>
        <dbReference type="EMBL" id="PIU69254.1"/>
    </source>
</evidence>
<dbReference type="Proteomes" id="UP000229916">
    <property type="component" value="Unassembled WGS sequence"/>
</dbReference>
<dbReference type="PANTHER" id="PTHR43808">
    <property type="entry name" value="ACETYLORNITHINE DEACETYLASE"/>
    <property type="match status" value="1"/>
</dbReference>
<sequence>MDSIKNFINYKQKEIILLVKKLISIQSFSGQELMIADFIAKFIAEEEIKVIKQKHDQTNNVIVIIGKGEPTLIYNGHLDTVCPTAEMWKITKPLIPLEQDGKIFGLGSTDMKGALASLIFAAFYLKETDFQGKLILALTAKEEIDGSGTKAFLDYGVKKKIFTIQKTAALVAEATAMQMVSVGCRGSAFITIQVKGKGGHSANPDKTKNPIGKLAEIILDLPSFVADLGKNYKDEILPLPTATPTAFWSGVVSKGSEVLTTKKNSVPYLAEAIFDFRNTPRLTENNFEDFKKELNQFLKKFSADGFKITWDFTAKPGIGHKIDPNHDLIKLAKKTLEENLGRENIKIGFEQGSNDAAAFGNVGIPAVNKVGPGTIGVNHKADEYVEIKNILLATEFYIKFALNYFNHFGGKNVNPKN</sequence>
<name>A0A2M7APF6_UNCKA</name>
<evidence type="ECO:0000256" key="1">
    <source>
        <dbReference type="ARBA" id="ARBA00022723"/>
    </source>
</evidence>
<dbReference type="InterPro" id="IPR050072">
    <property type="entry name" value="Peptidase_M20A"/>
</dbReference>
<protein>
    <recommendedName>
        <fullName evidence="3">Peptidase M20 dimerisation domain-containing protein</fullName>
    </recommendedName>
</protein>
<feature type="domain" description="Peptidase M20 dimerisation" evidence="3">
    <location>
        <begin position="183"/>
        <end position="301"/>
    </location>
</feature>
<dbReference type="AlphaFoldDB" id="A0A2M7APF6"/>
<dbReference type="InterPro" id="IPR036264">
    <property type="entry name" value="Bact_exopeptidase_dim_dom"/>
</dbReference>
<dbReference type="Pfam" id="PF01546">
    <property type="entry name" value="Peptidase_M20"/>
    <property type="match status" value="1"/>
</dbReference>
<dbReference type="SUPFAM" id="SSF53187">
    <property type="entry name" value="Zn-dependent exopeptidases"/>
    <property type="match status" value="1"/>
</dbReference>
<dbReference type="Gene3D" id="3.30.70.360">
    <property type="match status" value="1"/>
</dbReference>
<evidence type="ECO:0000313" key="5">
    <source>
        <dbReference type="Proteomes" id="UP000229916"/>
    </source>
</evidence>
<dbReference type="SUPFAM" id="SSF55031">
    <property type="entry name" value="Bacterial exopeptidase dimerisation domain"/>
    <property type="match status" value="1"/>
</dbReference>
<gene>
    <name evidence="4" type="ORF">COS81_00715</name>
</gene>